<dbReference type="GO" id="GO:0007548">
    <property type="term" value="P:sex differentiation"/>
    <property type="evidence" value="ECO:0007669"/>
    <property type="project" value="TreeGrafter"/>
</dbReference>
<proteinExistence type="inferred from homology"/>
<comment type="caution">
    <text evidence="9">The sequence shown here is derived from an EMBL/GenBank/DDBJ whole genome shotgun (WGS) entry which is preliminary data.</text>
</comment>
<protein>
    <recommendedName>
        <fullName evidence="8">DM domain-containing protein</fullName>
    </recommendedName>
</protein>
<dbReference type="InterPro" id="IPR026607">
    <property type="entry name" value="DMRT"/>
</dbReference>
<dbReference type="GO" id="GO:0046872">
    <property type="term" value="F:metal ion binding"/>
    <property type="evidence" value="ECO:0007669"/>
    <property type="project" value="UniProtKB-KW"/>
</dbReference>
<evidence type="ECO:0000256" key="7">
    <source>
        <dbReference type="SAM" id="MobiDB-lite"/>
    </source>
</evidence>
<evidence type="ECO:0000256" key="4">
    <source>
        <dbReference type="ARBA" id="ARBA00023125"/>
    </source>
</evidence>
<comment type="similarity">
    <text evidence="1">Belongs to the DMRT family.</text>
</comment>
<evidence type="ECO:0000313" key="10">
    <source>
        <dbReference type="Proteomes" id="UP001356427"/>
    </source>
</evidence>
<feature type="DNA-binding region" description="DM" evidence="6">
    <location>
        <begin position="69"/>
        <end position="116"/>
    </location>
</feature>
<sequence>MMTDISGPEFEIDVESLETESDDQDQPHYSSSLPGAAYDEPGAKEDDKPPGTTSPGSGEPRKLSRTPKCARCRNHGVVSCLKGHKRFCRWRDCQCANCLLVVERQRVMAAQVALRRQQATEDKKGICGKQIPAERRAIYQRNIRPSTMLAKSILEAFLGFLDRMRKRRAFADKELESVMLEREYKEREMLEPPQAATASLLFPNSLVRHAAEYKSYKTAPEEPHHFLSPSCVDLSLQYAAGPGNMELISSNVSVATTYRQYPLTSPRGFMVWPRGPSLLYQQCLLNATAVQNMKPGAAWEPRMMGAAAESLPPDHDAMATTTTTSPAKLKGSRFAAGLLEGSDPQLQDGPAQSQALLTQGGHHKRSAFSPPKRSFGQAFPPSTPHPQPHPNPPSYEHVLNKLSKGNAMKLNSFHSLIQQTLSEKARAEVGAGAGERAGTGAGVELRGPYCKELLEEAARKYREGPSKDFYSFKGSDRYSKEFLSKSAGTKIVSSESLSFSVEAILKRPAGAITFQSWGYYLPELGLLPSRAGAITFQSRGYYLPELGLLPSRAGAITFQSWGYYLPEPTNKDGDWKAAAVIPLFKGANTSFGRHSFQFSAANDWNEFQKSLKLETLISLTNFKHQLSLEDGDDGGRWRTGTMEVVGGRKKGRGASGAGRGSVGDASEATGFGADRMQVAGNGHPAGEEATIQLSRAPQYVLTFHCRILEAGTAENRRGRRDLRWGERSSLAERGVEPQLEERSWGQQDLVGSAGEARKRLDVN</sequence>
<keyword evidence="4 6" id="KW-0238">DNA-binding</keyword>
<feature type="region of interest" description="Disordered" evidence="7">
    <location>
        <begin position="1"/>
        <end position="66"/>
    </location>
</feature>
<dbReference type="GO" id="GO:0005634">
    <property type="term" value="C:nucleus"/>
    <property type="evidence" value="ECO:0007669"/>
    <property type="project" value="UniProtKB-SubCell"/>
</dbReference>
<dbReference type="FunFam" id="4.10.1040.10:FF:000001">
    <property type="entry name" value="doublesex- and mab-3-related transcription factor 1"/>
    <property type="match status" value="1"/>
</dbReference>
<feature type="region of interest" description="Disordered" evidence="7">
    <location>
        <begin position="646"/>
        <end position="668"/>
    </location>
</feature>
<evidence type="ECO:0000259" key="8">
    <source>
        <dbReference type="PROSITE" id="PS50809"/>
    </source>
</evidence>
<evidence type="ECO:0000256" key="3">
    <source>
        <dbReference type="ARBA" id="ARBA00022833"/>
    </source>
</evidence>
<dbReference type="InterPro" id="IPR001275">
    <property type="entry name" value="DM_DNA-bd"/>
</dbReference>
<dbReference type="SMART" id="SM00301">
    <property type="entry name" value="DM"/>
    <property type="match status" value="1"/>
</dbReference>
<feature type="domain" description="DM" evidence="8">
    <location>
        <begin position="69"/>
        <end position="116"/>
    </location>
</feature>
<keyword evidence="5 6" id="KW-0539">Nucleus</keyword>
<keyword evidence="3 6" id="KW-0862">Zinc</keyword>
<dbReference type="PROSITE" id="PS50809">
    <property type="entry name" value="DM_2"/>
    <property type="match status" value="1"/>
</dbReference>
<dbReference type="Pfam" id="PF00751">
    <property type="entry name" value="DM"/>
    <property type="match status" value="1"/>
</dbReference>
<feature type="compositionally biased region" description="Acidic residues" evidence="7">
    <location>
        <begin position="10"/>
        <end position="24"/>
    </location>
</feature>
<dbReference type="PROSITE" id="PS40000">
    <property type="entry name" value="DM_1"/>
    <property type="match status" value="1"/>
</dbReference>
<dbReference type="Proteomes" id="UP001356427">
    <property type="component" value="Unassembled WGS sequence"/>
</dbReference>
<evidence type="ECO:0000256" key="1">
    <source>
        <dbReference type="ARBA" id="ARBA00006834"/>
    </source>
</evidence>
<dbReference type="SUPFAM" id="SSF82927">
    <property type="entry name" value="Cysteine-rich DNA binding domain, (DM domain)"/>
    <property type="match status" value="1"/>
</dbReference>
<evidence type="ECO:0000256" key="2">
    <source>
        <dbReference type="ARBA" id="ARBA00022723"/>
    </source>
</evidence>
<comment type="subcellular location">
    <subcellularLocation>
        <location evidence="6">Nucleus</location>
    </subcellularLocation>
</comment>
<keyword evidence="2 6" id="KW-0479">Metal-binding</keyword>
<dbReference type="PANTHER" id="PTHR12322:SF122">
    <property type="entry name" value="DOUBLESEX- AND MAB-3-RELATED TRANSCRIPTION FACTOR 2"/>
    <property type="match status" value="1"/>
</dbReference>
<organism evidence="9 10">
    <name type="scientific">Coregonus suidteri</name>
    <dbReference type="NCBI Taxonomy" id="861788"/>
    <lineage>
        <taxon>Eukaryota</taxon>
        <taxon>Metazoa</taxon>
        <taxon>Chordata</taxon>
        <taxon>Craniata</taxon>
        <taxon>Vertebrata</taxon>
        <taxon>Euteleostomi</taxon>
        <taxon>Actinopterygii</taxon>
        <taxon>Neopterygii</taxon>
        <taxon>Teleostei</taxon>
        <taxon>Protacanthopterygii</taxon>
        <taxon>Salmoniformes</taxon>
        <taxon>Salmonidae</taxon>
        <taxon>Coregoninae</taxon>
        <taxon>Coregonus</taxon>
    </lineage>
</organism>
<dbReference type="InterPro" id="IPR036407">
    <property type="entry name" value="DM_DNA-bd_sf"/>
</dbReference>
<dbReference type="PANTHER" id="PTHR12322">
    <property type="entry name" value="DOUBLESEX AND MAB-3 RELATED TRANSCRIPTION FACTOR DMRT"/>
    <property type="match status" value="1"/>
</dbReference>
<evidence type="ECO:0000256" key="6">
    <source>
        <dbReference type="PROSITE-ProRule" id="PRU00070"/>
    </source>
</evidence>
<feature type="region of interest" description="Disordered" evidence="7">
    <location>
        <begin position="308"/>
        <end position="329"/>
    </location>
</feature>
<feature type="compositionally biased region" description="Basic and acidic residues" evidence="7">
    <location>
        <begin position="729"/>
        <end position="743"/>
    </location>
</feature>
<gene>
    <name evidence="9" type="ORF">J4Q44_G00228080</name>
</gene>
<evidence type="ECO:0000313" key="9">
    <source>
        <dbReference type="EMBL" id="KAK6305883.1"/>
    </source>
</evidence>
<dbReference type="GO" id="GO:0000978">
    <property type="term" value="F:RNA polymerase II cis-regulatory region sequence-specific DNA binding"/>
    <property type="evidence" value="ECO:0007669"/>
    <property type="project" value="TreeGrafter"/>
</dbReference>
<dbReference type="GO" id="GO:0000981">
    <property type="term" value="F:DNA-binding transcription factor activity, RNA polymerase II-specific"/>
    <property type="evidence" value="ECO:0007669"/>
    <property type="project" value="TreeGrafter"/>
</dbReference>
<evidence type="ECO:0000256" key="5">
    <source>
        <dbReference type="ARBA" id="ARBA00023242"/>
    </source>
</evidence>
<keyword evidence="10" id="KW-1185">Reference proteome</keyword>
<dbReference type="EMBL" id="JAGTTL010000021">
    <property type="protein sequence ID" value="KAK6305883.1"/>
    <property type="molecule type" value="Genomic_DNA"/>
</dbReference>
<dbReference type="AlphaFoldDB" id="A0AAN8QPP9"/>
<feature type="region of interest" description="Disordered" evidence="7">
    <location>
        <begin position="729"/>
        <end position="763"/>
    </location>
</feature>
<name>A0AAN8QPP9_9TELE</name>
<feature type="region of interest" description="Disordered" evidence="7">
    <location>
        <begin position="357"/>
        <end position="394"/>
    </location>
</feature>
<accession>A0AAN8QPP9</accession>
<feature type="compositionally biased region" description="Pro residues" evidence="7">
    <location>
        <begin position="381"/>
        <end position="393"/>
    </location>
</feature>
<dbReference type="Gene3D" id="4.10.1040.10">
    <property type="entry name" value="DM DNA-binding domain"/>
    <property type="match status" value="1"/>
</dbReference>
<reference evidence="9 10" key="1">
    <citation type="submission" date="2021-04" db="EMBL/GenBank/DDBJ databases">
        <authorList>
            <person name="De Guttry C."/>
            <person name="Zahm M."/>
            <person name="Klopp C."/>
            <person name="Cabau C."/>
            <person name="Louis A."/>
            <person name="Berthelot C."/>
            <person name="Parey E."/>
            <person name="Roest Crollius H."/>
            <person name="Montfort J."/>
            <person name="Robinson-Rechavi M."/>
            <person name="Bucao C."/>
            <person name="Bouchez O."/>
            <person name="Gislard M."/>
            <person name="Lluch J."/>
            <person name="Milhes M."/>
            <person name="Lampietro C."/>
            <person name="Lopez Roques C."/>
            <person name="Donnadieu C."/>
            <person name="Braasch I."/>
            <person name="Desvignes T."/>
            <person name="Postlethwait J."/>
            <person name="Bobe J."/>
            <person name="Wedekind C."/>
            <person name="Guiguen Y."/>
        </authorList>
    </citation>
    <scope>NUCLEOTIDE SEQUENCE [LARGE SCALE GENOMIC DNA]</scope>
    <source>
        <strain evidence="9">Cs_M1</strain>
        <tissue evidence="9">Blood</tissue>
    </source>
</reference>